<dbReference type="PANTHER" id="PTHR13939:SF0">
    <property type="entry name" value="NMN AMIDOHYDROLASE-LIKE PROTEIN YFAY"/>
    <property type="match status" value="1"/>
</dbReference>
<name>A0A0W0TTH3_9GAMM</name>
<dbReference type="Proteomes" id="UP000054785">
    <property type="component" value="Unassembled WGS sequence"/>
</dbReference>
<comment type="caution">
    <text evidence="1">The sequence shown here is derived from an EMBL/GenBank/DDBJ whole genome shotgun (WGS) entry which is preliminary data.</text>
</comment>
<dbReference type="PANTHER" id="PTHR13939">
    <property type="entry name" value="NICOTINAMIDE-NUCLEOTIDE AMIDOHYDROLASE PNCC"/>
    <property type="match status" value="1"/>
</dbReference>
<reference evidence="1 2" key="1">
    <citation type="submission" date="2015-11" db="EMBL/GenBank/DDBJ databases">
        <title>Genomic analysis of 38 Legionella species identifies large and diverse effector repertoires.</title>
        <authorList>
            <person name="Burstein D."/>
            <person name="Amaro F."/>
            <person name="Zusman T."/>
            <person name="Lifshitz Z."/>
            <person name="Cohen O."/>
            <person name="Gilbert J.A."/>
            <person name="Pupko T."/>
            <person name="Shuman H.A."/>
            <person name="Segal G."/>
        </authorList>
    </citation>
    <scope>NUCLEOTIDE SEQUENCE [LARGE SCALE GENOMIC DNA]</scope>
    <source>
        <strain evidence="1 2">ATCC 49504</strain>
    </source>
</reference>
<dbReference type="OrthoDB" id="9801454at2"/>
<keyword evidence="2" id="KW-1185">Reference proteome</keyword>
<gene>
    <name evidence="1" type="primary">cinA_1</name>
    <name evidence="1" type="ORF">Lgee_1457</name>
</gene>
<dbReference type="PATRIC" id="fig|45065.4.peg.1577"/>
<dbReference type="InterPro" id="IPR050101">
    <property type="entry name" value="CinA"/>
</dbReference>
<organism evidence="1 2">
    <name type="scientific">Legionella geestiana</name>
    <dbReference type="NCBI Taxonomy" id="45065"/>
    <lineage>
        <taxon>Bacteria</taxon>
        <taxon>Pseudomonadati</taxon>
        <taxon>Pseudomonadota</taxon>
        <taxon>Gammaproteobacteria</taxon>
        <taxon>Legionellales</taxon>
        <taxon>Legionellaceae</taxon>
        <taxon>Legionella</taxon>
    </lineage>
</organism>
<dbReference type="SUPFAM" id="SSF53218">
    <property type="entry name" value="Molybdenum cofactor biosynthesis proteins"/>
    <property type="match status" value="1"/>
</dbReference>
<evidence type="ECO:0000313" key="2">
    <source>
        <dbReference type="Proteomes" id="UP000054785"/>
    </source>
</evidence>
<dbReference type="EMBL" id="LNYC01000056">
    <property type="protein sequence ID" value="KTC98768.1"/>
    <property type="molecule type" value="Genomic_DNA"/>
</dbReference>
<dbReference type="InterPro" id="IPR036425">
    <property type="entry name" value="MoaB/Mog-like_dom_sf"/>
</dbReference>
<dbReference type="Gene3D" id="3.40.980.10">
    <property type="entry name" value="MoaB/Mog-like domain"/>
    <property type="match status" value="1"/>
</dbReference>
<evidence type="ECO:0000313" key="1">
    <source>
        <dbReference type="EMBL" id="KTC98768.1"/>
    </source>
</evidence>
<accession>A0A0W0TTH3</accession>
<proteinExistence type="predicted"/>
<protein>
    <submittedName>
        <fullName evidence="1">Competence damage inducible protein CinA</fullName>
    </submittedName>
</protein>
<dbReference type="CDD" id="cd00885">
    <property type="entry name" value="cinA"/>
    <property type="match status" value="1"/>
</dbReference>
<dbReference type="RefSeq" id="WP_028386814.1">
    <property type="nucleotide sequence ID" value="NZ_CAAAHN010000029.1"/>
</dbReference>
<dbReference type="InterPro" id="IPR001453">
    <property type="entry name" value="MoaB/Mog_dom"/>
</dbReference>
<sequence length="368" mass="40857">MNGTRVAFLATGDEIVCGDTLNSTSRYFANQLASEGFVTGRHLACSDSEEDIIGCMEFLGKNHDVLIITGGLGPTSDDRTRFALAHWLNVSLHEFPEAREHLTHHLRNSGFALNAGNLQQCLFPEGSTLLPNPNGTALGAYGFWNGRHIVLLPGPPREALPMFDNHALKLLQNCQRTDSVLLKWRLFGVAESVLNQTMEEALKGVPCEIGYRLDSPYIEFKVRTSAEMVERVRAIVDPICKPLILTPDGKKASELLREAIVAHKIPLSIRDDVTGGVLESLLHTPDTHPWLSFQPSAHAAIQVHLQGLEAFWNSQPNVQETTVQVRIESANTNWQDMHTLPFRSAMVVLNAAEWLSFRILHGLNLLHQ</sequence>
<dbReference type="Pfam" id="PF00994">
    <property type="entry name" value="MoCF_biosynth"/>
    <property type="match status" value="1"/>
</dbReference>
<dbReference type="AlphaFoldDB" id="A0A0W0TTH3"/>
<dbReference type="SMART" id="SM00852">
    <property type="entry name" value="MoCF_biosynth"/>
    <property type="match status" value="1"/>
</dbReference>
<dbReference type="STRING" id="45065.Lgee_1457"/>